<evidence type="ECO:0000313" key="2">
    <source>
        <dbReference type="Proteomes" id="UP000238205"/>
    </source>
</evidence>
<comment type="caution">
    <text evidence="1">The sequence shown here is derived from an EMBL/GenBank/DDBJ whole genome shotgun (WGS) entry which is preliminary data.</text>
</comment>
<dbReference type="EMBL" id="PVTO01000006">
    <property type="protein sequence ID" value="PRY83098.1"/>
    <property type="molecule type" value="Genomic_DNA"/>
</dbReference>
<dbReference type="AlphaFoldDB" id="A0A2T0W8S3"/>
<keyword evidence="2" id="KW-1185">Reference proteome</keyword>
<organism evidence="1 2">
    <name type="scientific">Alkalibacterium olivapovliticus</name>
    <dbReference type="NCBI Taxonomy" id="99907"/>
    <lineage>
        <taxon>Bacteria</taxon>
        <taxon>Bacillati</taxon>
        <taxon>Bacillota</taxon>
        <taxon>Bacilli</taxon>
        <taxon>Lactobacillales</taxon>
        <taxon>Carnobacteriaceae</taxon>
        <taxon>Alkalibacterium</taxon>
    </lineage>
</organism>
<evidence type="ECO:0000313" key="1">
    <source>
        <dbReference type="EMBL" id="PRY83098.1"/>
    </source>
</evidence>
<reference evidence="1 2" key="1">
    <citation type="submission" date="2018-03" db="EMBL/GenBank/DDBJ databases">
        <title>Genomic Encyclopedia of Archaeal and Bacterial Type Strains, Phase II (KMG-II): from individual species to whole genera.</title>
        <authorList>
            <person name="Goeker M."/>
        </authorList>
    </citation>
    <scope>NUCLEOTIDE SEQUENCE [LARGE SCALE GENOMIC DNA]</scope>
    <source>
        <strain evidence="1 2">DSM 13175</strain>
    </source>
</reference>
<sequence length="152" mass="15840">MLSTVITPAVVSVQAASGPNIDSSAESILIDDQLEKELAFNINQYILENDIGPEPSMIQPNSVSLGLLAALTLKYGSVFVTTTLPKLVFSTVGLSGTISQAAFIRIFNNALTASSQTAFNRIMANGLRSAGVNASTAESIAGSISAVVFLFL</sequence>
<dbReference type="Proteomes" id="UP000238205">
    <property type="component" value="Unassembled WGS sequence"/>
</dbReference>
<proteinExistence type="predicted"/>
<accession>A0A2T0W8S3</accession>
<dbReference type="OrthoDB" id="2291133at2"/>
<protein>
    <submittedName>
        <fullName evidence="1">Uncharacterized protein</fullName>
    </submittedName>
</protein>
<dbReference type="RefSeq" id="WP_106191920.1">
    <property type="nucleotide sequence ID" value="NZ_PVTO01000006.1"/>
</dbReference>
<gene>
    <name evidence="1" type="ORF">CLV38_1062</name>
</gene>
<name>A0A2T0W8S3_9LACT</name>